<protein>
    <submittedName>
        <fullName evidence="1">Uncharacterized protein</fullName>
    </submittedName>
</protein>
<name>A0A1D6FTI4_MAIZE</name>
<evidence type="ECO:0000313" key="1">
    <source>
        <dbReference type="EMBL" id="AQK94837.1"/>
    </source>
</evidence>
<sequence>MQRSVVSAELLGRPPIVELLRRAAQEYRFHLFLLPFLVWAPAAAPPLQGYKLYNKSDRVWVNYSLRDEQCNLSVIRNMIWFPQYASNMYARCSPLGHCSESRKDVEGRS</sequence>
<dbReference type="EMBL" id="CM000784">
    <property type="protein sequence ID" value="AQK94837.1"/>
    <property type="molecule type" value="Genomic_DNA"/>
</dbReference>
<dbReference type="AlphaFoldDB" id="A0A1D6FTI4"/>
<gene>
    <name evidence="1" type="ORF">ZEAMMB73_Zm00001d010765</name>
</gene>
<accession>A0A1D6FTI4</accession>
<reference evidence="1" key="1">
    <citation type="submission" date="2015-12" db="EMBL/GenBank/DDBJ databases">
        <title>Update maize B73 reference genome by single molecule sequencing technologies.</title>
        <authorList>
            <consortium name="Maize Genome Sequencing Project"/>
            <person name="Ware D."/>
        </authorList>
    </citation>
    <scope>NUCLEOTIDE SEQUENCE</scope>
    <source>
        <tissue evidence="1">Seedling</tissue>
    </source>
</reference>
<organism evidence="1">
    <name type="scientific">Zea mays</name>
    <name type="common">Maize</name>
    <dbReference type="NCBI Taxonomy" id="4577"/>
    <lineage>
        <taxon>Eukaryota</taxon>
        <taxon>Viridiplantae</taxon>
        <taxon>Streptophyta</taxon>
        <taxon>Embryophyta</taxon>
        <taxon>Tracheophyta</taxon>
        <taxon>Spermatophyta</taxon>
        <taxon>Magnoliopsida</taxon>
        <taxon>Liliopsida</taxon>
        <taxon>Poales</taxon>
        <taxon>Poaceae</taxon>
        <taxon>PACMAD clade</taxon>
        <taxon>Panicoideae</taxon>
        <taxon>Andropogonodae</taxon>
        <taxon>Andropogoneae</taxon>
        <taxon>Tripsacinae</taxon>
        <taxon>Zea</taxon>
    </lineage>
</organism>
<dbReference type="InParanoid" id="A0A1D6FTI4"/>
<proteinExistence type="predicted"/>